<reference evidence="1" key="1">
    <citation type="journal article" date="2020" name="bioRxiv">
        <title>Comparative genomics of Chlamydomonas.</title>
        <authorList>
            <person name="Craig R.J."/>
            <person name="Hasan A.R."/>
            <person name="Ness R.W."/>
            <person name="Keightley P.D."/>
        </authorList>
    </citation>
    <scope>NUCLEOTIDE SEQUENCE</scope>
    <source>
        <strain evidence="1">CCAP 11/70</strain>
    </source>
</reference>
<dbReference type="AlphaFoldDB" id="A0A835YBN6"/>
<protein>
    <submittedName>
        <fullName evidence="1">Uncharacterized protein</fullName>
    </submittedName>
</protein>
<proteinExistence type="predicted"/>
<dbReference type="EMBL" id="JAEHOE010000006">
    <property type="protein sequence ID" value="KAG2499713.1"/>
    <property type="molecule type" value="Genomic_DNA"/>
</dbReference>
<keyword evidence="2" id="KW-1185">Reference proteome</keyword>
<organism evidence="1 2">
    <name type="scientific">Edaphochlamys debaryana</name>
    <dbReference type="NCBI Taxonomy" id="47281"/>
    <lineage>
        <taxon>Eukaryota</taxon>
        <taxon>Viridiplantae</taxon>
        <taxon>Chlorophyta</taxon>
        <taxon>core chlorophytes</taxon>
        <taxon>Chlorophyceae</taxon>
        <taxon>CS clade</taxon>
        <taxon>Chlamydomonadales</taxon>
        <taxon>Chlamydomonadales incertae sedis</taxon>
        <taxon>Edaphochlamys</taxon>
    </lineage>
</organism>
<sequence>MAHRHFTGPYAVLQAGVYNKVSYESSSSSYLKAHQAACSSFGSETFSEYSSLTSTSEAKGWAYNFNVAASYMGWGGSASGSGSSYFNDANSSSSDSRIQTLASFIDPRVHDAYRQCLALGESGMDIGQTVGYNSRSVTIDLLWNPPSDSATATLTGLLVYPAGAATCKMYQYTGPATGRRLLWEGKPEGLSVSPETAATLTTALNGAARGAGGRRRLQQLGPLQLLGNTYYTIFCKVTPSAQKNNYTEVFISTTVSGSYRALMFNTDSNEQLKRITALENTMKLWESKLKPSPAGIKPDKLCFGDACLEKADTSVLVTNRKTGFVRANLDFNPAAQDRFRVFVNPPPSGAAPNDTAFYVNSQDSFGTRSRAAGANGQQMTAYVKELCVQNGTDCITRMKPFILGASTATSGGELSTNPSWLIEHPLVCPPGTFLQSVTPGYPIFADTGIAFEYG</sequence>
<accession>A0A835YBN6</accession>
<evidence type="ECO:0000313" key="1">
    <source>
        <dbReference type="EMBL" id="KAG2499713.1"/>
    </source>
</evidence>
<gene>
    <name evidence="1" type="ORF">HYH03_002648</name>
</gene>
<comment type="caution">
    <text evidence="1">The sequence shown here is derived from an EMBL/GenBank/DDBJ whole genome shotgun (WGS) entry which is preliminary data.</text>
</comment>
<name>A0A835YBN6_9CHLO</name>
<evidence type="ECO:0000313" key="2">
    <source>
        <dbReference type="Proteomes" id="UP000612055"/>
    </source>
</evidence>
<dbReference type="Proteomes" id="UP000612055">
    <property type="component" value="Unassembled WGS sequence"/>
</dbReference>